<dbReference type="Pfam" id="PF02518">
    <property type="entry name" value="HATPase_c"/>
    <property type="match status" value="1"/>
</dbReference>
<dbReference type="PROSITE" id="PS50109">
    <property type="entry name" value="HIS_KIN"/>
    <property type="match status" value="1"/>
</dbReference>
<keyword evidence="10" id="KW-0812">Transmembrane</keyword>
<dbReference type="GO" id="GO:0005886">
    <property type="term" value="C:plasma membrane"/>
    <property type="evidence" value="ECO:0007669"/>
    <property type="project" value="UniProtKB-SubCell"/>
</dbReference>
<dbReference type="GO" id="GO:0000155">
    <property type="term" value="F:phosphorelay sensor kinase activity"/>
    <property type="evidence" value="ECO:0007669"/>
    <property type="project" value="InterPro"/>
</dbReference>
<evidence type="ECO:0000256" key="6">
    <source>
        <dbReference type="ARBA" id="ARBA00022679"/>
    </source>
</evidence>
<dbReference type="Pfam" id="PF00512">
    <property type="entry name" value="HisKA"/>
    <property type="match status" value="1"/>
</dbReference>
<keyword evidence="4" id="KW-1003">Cell membrane</keyword>
<keyword evidence="8 12" id="KW-0418">Kinase</keyword>
<evidence type="ECO:0000256" key="9">
    <source>
        <dbReference type="ARBA" id="ARBA00022840"/>
    </source>
</evidence>
<keyword evidence="7" id="KW-0547">Nucleotide-binding</keyword>
<dbReference type="EMBL" id="CP036273">
    <property type="protein sequence ID" value="QDU19406.1"/>
    <property type="molecule type" value="Genomic_DNA"/>
</dbReference>
<protein>
    <recommendedName>
        <fullName evidence="3">histidine kinase</fullName>
        <ecNumber evidence="3">2.7.13.3</ecNumber>
    </recommendedName>
</protein>
<name>A0A517XPI7_9BACT</name>
<keyword evidence="5" id="KW-0597">Phosphoprotein</keyword>
<evidence type="ECO:0000313" key="12">
    <source>
        <dbReference type="EMBL" id="QDU19406.1"/>
    </source>
</evidence>
<organism evidence="12 13">
    <name type="scientific">Urbifossiella limnaea</name>
    <dbReference type="NCBI Taxonomy" id="2528023"/>
    <lineage>
        <taxon>Bacteria</taxon>
        <taxon>Pseudomonadati</taxon>
        <taxon>Planctomycetota</taxon>
        <taxon>Planctomycetia</taxon>
        <taxon>Gemmatales</taxon>
        <taxon>Gemmataceae</taxon>
        <taxon>Urbifossiella</taxon>
    </lineage>
</organism>
<dbReference type="EC" id="2.7.13.3" evidence="3"/>
<proteinExistence type="predicted"/>
<evidence type="ECO:0000256" key="4">
    <source>
        <dbReference type="ARBA" id="ARBA00022475"/>
    </source>
</evidence>
<dbReference type="Proteomes" id="UP000319576">
    <property type="component" value="Chromosome"/>
</dbReference>
<evidence type="ECO:0000256" key="8">
    <source>
        <dbReference type="ARBA" id="ARBA00022777"/>
    </source>
</evidence>
<feature type="transmembrane region" description="Helical" evidence="10">
    <location>
        <begin position="185"/>
        <end position="207"/>
    </location>
</feature>
<evidence type="ECO:0000256" key="10">
    <source>
        <dbReference type="SAM" id="Phobius"/>
    </source>
</evidence>
<dbReference type="GO" id="GO:0005524">
    <property type="term" value="F:ATP binding"/>
    <property type="evidence" value="ECO:0007669"/>
    <property type="project" value="UniProtKB-KW"/>
</dbReference>
<dbReference type="SUPFAM" id="SSF47384">
    <property type="entry name" value="Homodimeric domain of signal transducing histidine kinase"/>
    <property type="match status" value="1"/>
</dbReference>
<dbReference type="PANTHER" id="PTHR44936:SF10">
    <property type="entry name" value="SENSOR PROTEIN RSTB"/>
    <property type="match status" value="1"/>
</dbReference>
<dbReference type="CDD" id="cd00075">
    <property type="entry name" value="HATPase"/>
    <property type="match status" value="1"/>
</dbReference>
<evidence type="ECO:0000313" key="13">
    <source>
        <dbReference type="Proteomes" id="UP000319576"/>
    </source>
</evidence>
<evidence type="ECO:0000256" key="5">
    <source>
        <dbReference type="ARBA" id="ARBA00022553"/>
    </source>
</evidence>
<dbReference type="InterPro" id="IPR003594">
    <property type="entry name" value="HATPase_dom"/>
</dbReference>
<keyword evidence="10" id="KW-1133">Transmembrane helix</keyword>
<dbReference type="PANTHER" id="PTHR44936">
    <property type="entry name" value="SENSOR PROTEIN CREC"/>
    <property type="match status" value="1"/>
</dbReference>
<dbReference type="InterPro" id="IPR003661">
    <property type="entry name" value="HisK_dim/P_dom"/>
</dbReference>
<dbReference type="CDD" id="cd00082">
    <property type="entry name" value="HisKA"/>
    <property type="match status" value="1"/>
</dbReference>
<dbReference type="Gene3D" id="1.10.287.130">
    <property type="match status" value="1"/>
</dbReference>
<keyword evidence="6 12" id="KW-0808">Transferase</keyword>
<evidence type="ECO:0000256" key="7">
    <source>
        <dbReference type="ARBA" id="ARBA00022741"/>
    </source>
</evidence>
<keyword evidence="10" id="KW-0472">Membrane</keyword>
<evidence type="ECO:0000256" key="1">
    <source>
        <dbReference type="ARBA" id="ARBA00000085"/>
    </source>
</evidence>
<dbReference type="Gene3D" id="3.30.565.10">
    <property type="entry name" value="Histidine kinase-like ATPase, C-terminal domain"/>
    <property type="match status" value="1"/>
</dbReference>
<dbReference type="SUPFAM" id="SSF55874">
    <property type="entry name" value="ATPase domain of HSP90 chaperone/DNA topoisomerase II/histidine kinase"/>
    <property type="match status" value="1"/>
</dbReference>
<dbReference type="SMART" id="SM00387">
    <property type="entry name" value="HATPase_c"/>
    <property type="match status" value="1"/>
</dbReference>
<feature type="domain" description="Histidine kinase" evidence="11">
    <location>
        <begin position="282"/>
        <end position="489"/>
    </location>
</feature>
<evidence type="ECO:0000259" key="11">
    <source>
        <dbReference type="PROSITE" id="PS50109"/>
    </source>
</evidence>
<dbReference type="InterPro" id="IPR036890">
    <property type="entry name" value="HATPase_C_sf"/>
</dbReference>
<keyword evidence="9" id="KW-0067">ATP-binding</keyword>
<keyword evidence="13" id="KW-1185">Reference proteome</keyword>
<dbReference type="KEGG" id="uli:ETAA1_13300"/>
<dbReference type="InterPro" id="IPR005467">
    <property type="entry name" value="His_kinase_dom"/>
</dbReference>
<comment type="catalytic activity">
    <reaction evidence="1">
        <text>ATP + protein L-histidine = ADP + protein N-phospho-L-histidine.</text>
        <dbReference type="EC" id="2.7.13.3"/>
    </reaction>
</comment>
<comment type="subcellular location">
    <subcellularLocation>
        <location evidence="2">Cell membrane</location>
        <topology evidence="2">Multi-pass membrane protein</topology>
    </subcellularLocation>
</comment>
<feature type="transmembrane region" description="Helical" evidence="10">
    <location>
        <begin position="7"/>
        <end position="33"/>
    </location>
</feature>
<dbReference type="PRINTS" id="PR00344">
    <property type="entry name" value="BCTRLSENSOR"/>
</dbReference>
<gene>
    <name evidence="12" type="primary">kinA_2</name>
    <name evidence="12" type="ORF">ETAA1_13300</name>
</gene>
<dbReference type="InterPro" id="IPR036097">
    <property type="entry name" value="HisK_dim/P_sf"/>
</dbReference>
<dbReference type="InterPro" id="IPR050980">
    <property type="entry name" value="2C_sensor_his_kinase"/>
</dbReference>
<dbReference type="SMART" id="SM00388">
    <property type="entry name" value="HisKA"/>
    <property type="match status" value="1"/>
</dbReference>
<dbReference type="InterPro" id="IPR004358">
    <property type="entry name" value="Sig_transdc_His_kin-like_C"/>
</dbReference>
<reference evidence="12 13" key="1">
    <citation type="submission" date="2019-02" db="EMBL/GenBank/DDBJ databases">
        <title>Deep-cultivation of Planctomycetes and their phenomic and genomic characterization uncovers novel biology.</title>
        <authorList>
            <person name="Wiegand S."/>
            <person name="Jogler M."/>
            <person name="Boedeker C."/>
            <person name="Pinto D."/>
            <person name="Vollmers J."/>
            <person name="Rivas-Marin E."/>
            <person name="Kohn T."/>
            <person name="Peeters S.H."/>
            <person name="Heuer A."/>
            <person name="Rast P."/>
            <person name="Oberbeckmann S."/>
            <person name="Bunk B."/>
            <person name="Jeske O."/>
            <person name="Meyerdierks A."/>
            <person name="Storesund J.E."/>
            <person name="Kallscheuer N."/>
            <person name="Luecker S."/>
            <person name="Lage O.M."/>
            <person name="Pohl T."/>
            <person name="Merkel B.J."/>
            <person name="Hornburger P."/>
            <person name="Mueller R.-W."/>
            <person name="Bruemmer F."/>
            <person name="Labrenz M."/>
            <person name="Spormann A.M."/>
            <person name="Op den Camp H."/>
            <person name="Overmann J."/>
            <person name="Amann R."/>
            <person name="Jetten M.S.M."/>
            <person name="Mascher T."/>
            <person name="Medema M.H."/>
            <person name="Devos D.P."/>
            <person name="Kaster A.-K."/>
            <person name="Ovreas L."/>
            <person name="Rohde M."/>
            <person name="Galperin M.Y."/>
            <person name="Jogler C."/>
        </authorList>
    </citation>
    <scope>NUCLEOTIDE SEQUENCE [LARGE SCALE GENOMIC DNA]</scope>
    <source>
        <strain evidence="12 13">ETA_A1</strain>
    </source>
</reference>
<dbReference type="AlphaFoldDB" id="A0A517XPI7"/>
<accession>A0A517XPI7</accession>
<evidence type="ECO:0000256" key="3">
    <source>
        <dbReference type="ARBA" id="ARBA00012438"/>
    </source>
</evidence>
<sequence length="502" mass="54498">MSMQPRVWTGIAAPVAAVSVLLLVVAVGTAWYVRDMQATTAGMLGENVTSMRAAQELELSARDLRSQGVRYLLTGEPKMLEPIPRLRDRTMDALAEAERLATTPPEQALMRKTRAGLHAFFTEYDRMTNGRPDLADYAKTLELVDTVLANEVIEPTREYLRLNEGGLTRANAENERTAAQLTTGLIVLGLCGSVGGLLGGWVIAAGLRRAMMRTEERLRTTARQLDEAARTAEDNAHRAGRSADALDDVARSATAVLDRLRQTERDALRAEQLAWAGRMAAGIAHEVRNPLMAIKLLIQALADGRTDNRLRPRDMEVLEEEIIRLEQAVGSFLDFARPPRPDKKPVEVGPLVEQVADRVRGRAALQRVAVEVSTPRRPVVAELDPGQLQQVLYNLLFNALDAQPTGGRIAVTVVGEDDRVVLRVEDEGPGLPARVRDRLFEAFVSTKDAGMGLGLSICRRIVETHGGEIAAADRPGGGTVFTVRLPASAGRRASGVPATAAS</sequence>
<evidence type="ECO:0000256" key="2">
    <source>
        <dbReference type="ARBA" id="ARBA00004651"/>
    </source>
</evidence>